<comment type="caution">
    <text evidence="2">The sequence shown here is derived from an EMBL/GenBank/DDBJ whole genome shotgun (WGS) entry which is preliminary data.</text>
</comment>
<feature type="transmembrane region" description="Helical" evidence="1">
    <location>
        <begin position="37"/>
        <end position="58"/>
    </location>
</feature>
<dbReference type="EMBL" id="NEXE01000100">
    <property type="protein sequence ID" value="PSN89252.1"/>
    <property type="molecule type" value="Genomic_DNA"/>
</dbReference>
<name>A0A2R6AS83_9ARCH</name>
<reference evidence="2 3" key="1">
    <citation type="submission" date="2017-04" db="EMBL/GenBank/DDBJ databases">
        <title>Novel microbial lineages endemic to geothermal iron-oxide mats fill important gaps in the evolutionary history of Archaea.</title>
        <authorList>
            <person name="Jay Z.J."/>
            <person name="Beam J.P."/>
            <person name="Dlakic M."/>
            <person name="Rusch D.B."/>
            <person name="Kozubal M.A."/>
            <person name="Inskeep W.P."/>
        </authorList>
    </citation>
    <scope>NUCLEOTIDE SEQUENCE [LARGE SCALE GENOMIC DNA]</scope>
    <source>
        <strain evidence="2">OSP_D</strain>
    </source>
</reference>
<sequence length="83" mass="9201">MLPTELDVVSNAQSILQNIVNNSTQFVVWTLNLVVKALFTILQPVALVVVVVGVLLWFTGLERRAGKRLVIGGLIIWLISLIY</sequence>
<keyword evidence="1" id="KW-0472">Membrane</keyword>
<dbReference type="Proteomes" id="UP000240322">
    <property type="component" value="Unassembled WGS sequence"/>
</dbReference>
<protein>
    <submittedName>
        <fullName evidence="2">Uncharacterized protein</fullName>
    </submittedName>
</protein>
<gene>
    <name evidence="2" type="ORF">B9Q03_08635</name>
</gene>
<evidence type="ECO:0000256" key="1">
    <source>
        <dbReference type="SAM" id="Phobius"/>
    </source>
</evidence>
<keyword evidence="1" id="KW-1133">Transmembrane helix</keyword>
<evidence type="ECO:0000313" key="2">
    <source>
        <dbReference type="EMBL" id="PSN89252.1"/>
    </source>
</evidence>
<proteinExistence type="predicted"/>
<evidence type="ECO:0000313" key="3">
    <source>
        <dbReference type="Proteomes" id="UP000240322"/>
    </source>
</evidence>
<organism evidence="2 3">
    <name type="scientific">Candidatus Marsarchaeota G2 archaeon OSP_D</name>
    <dbReference type="NCBI Taxonomy" id="1978157"/>
    <lineage>
        <taxon>Archaea</taxon>
        <taxon>Candidatus Marsarchaeota</taxon>
        <taxon>Candidatus Marsarchaeota group 2</taxon>
    </lineage>
</organism>
<accession>A0A2R6AS83</accession>
<keyword evidence="1" id="KW-0812">Transmembrane</keyword>
<dbReference type="AlphaFoldDB" id="A0A2R6AS83"/>